<dbReference type="Proteomes" id="UP000283895">
    <property type="component" value="Unassembled WGS sequence"/>
</dbReference>
<accession>A0A423WEK2</accession>
<protein>
    <recommendedName>
        <fullName evidence="4">Ecp2 effector protein domain-containing protein</fullName>
    </recommendedName>
</protein>
<comment type="caution">
    <text evidence="2">The sequence shown here is derived from an EMBL/GenBank/DDBJ whole genome shotgun (WGS) entry which is preliminary data.</text>
</comment>
<dbReference type="AlphaFoldDB" id="A0A423WEK2"/>
<feature type="chain" id="PRO_5019072862" description="Ecp2 effector protein domain-containing protein" evidence="1">
    <location>
        <begin position="17"/>
        <end position="191"/>
    </location>
</feature>
<proteinExistence type="predicted"/>
<feature type="signal peptide" evidence="1">
    <location>
        <begin position="1"/>
        <end position="16"/>
    </location>
</feature>
<evidence type="ECO:0000256" key="1">
    <source>
        <dbReference type="SAM" id="SignalP"/>
    </source>
</evidence>
<gene>
    <name evidence="2" type="ORF">VMCG_05560</name>
</gene>
<sequence length="191" mass="20425">MKLVSIILSLATVCVGLSIASYPDLNITTQSLAAKPDVAINKRYPESNYIRTPDTPQMFCSDTKNLTIVANNVDQNVTTGNCEGLRDMYAVNSSADGNGYWNFTFGASDRNDTGGLPQFTVDLYGNCELKMGLVEYSGVPLSVSLGNTDVYNFIDTAISAGNFSKATGQVGCNNNAQVVWAVVWIPGGIGR</sequence>
<evidence type="ECO:0000313" key="3">
    <source>
        <dbReference type="Proteomes" id="UP000283895"/>
    </source>
</evidence>
<dbReference type="EMBL" id="LKEA01000018">
    <property type="protein sequence ID" value="ROW01856.1"/>
    <property type="molecule type" value="Genomic_DNA"/>
</dbReference>
<name>A0A423WEK2_9PEZI</name>
<dbReference type="OrthoDB" id="5223191at2759"/>
<keyword evidence="3" id="KW-1185">Reference proteome</keyword>
<keyword evidence="1" id="KW-0732">Signal</keyword>
<organism evidence="2 3">
    <name type="scientific">Cytospora schulzeri</name>
    <dbReference type="NCBI Taxonomy" id="448051"/>
    <lineage>
        <taxon>Eukaryota</taxon>
        <taxon>Fungi</taxon>
        <taxon>Dikarya</taxon>
        <taxon>Ascomycota</taxon>
        <taxon>Pezizomycotina</taxon>
        <taxon>Sordariomycetes</taxon>
        <taxon>Sordariomycetidae</taxon>
        <taxon>Diaporthales</taxon>
        <taxon>Cytosporaceae</taxon>
        <taxon>Cytospora</taxon>
    </lineage>
</organism>
<evidence type="ECO:0008006" key="4">
    <source>
        <dbReference type="Google" id="ProtNLM"/>
    </source>
</evidence>
<evidence type="ECO:0000313" key="2">
    <source>
        <dbReference type="EMBL" id="ROW01856.1"/>
    </source>
</evidence>
<reference evidence="2 3" key="1">
    <citation type="submission" date="2015-09" db="EMBL/GenBank/DDBJ databases">
        <title>Host preference determinants of Valsa canker pathogens revealed by comparative genomics.</title>
        <authorList>
            <person name="Yin Z."/>
            <person name="Huang L."/>
        </authorList>
    </citation>
    <scope>NUCLEOTIDE SEQUENCE [LARGE SCALE GENOMIC DNA]</scope>
    <source>
        <strain evidence="2 3">03-1</strain>
    </source>
</reference>